<dbReference type="PANTHER" id="PTHR11188:SF17">
    <property type="entry name" value="FI21816P1"/>
    <property type="match status" value="1"/>
</dbReference>
<dbReference type="InterPro" id="IPR014756">
    <property type="entry name" value="Ig_E-set"/>
</dbReference>
<dbReference type="OrthoDB" id="2333384at2759"/>
<dbReference type="InterPro" id="IPR014752">
    <property type="entry name" value="Arrestin-like_C"/>
</dbReference>
<evidence type="ECO:0000313" key="4">
    <source>
        <dbReference type="Proteomes" id="UP000288716"/>
    </source>
</evidence>
<dbReference type="VEuPathDB" id="VectorBase:LDEU000417"/>
<dbReference type="Proteomes" id="UP000288716">
    <property type="component" value="Unassembled WGS sequence"/>
</dbReference>
<dbReference type="Pfam" id="PF02752">
    <property type="entry name" value="Arrestin_C"/>
    <property type="match status" value="1"/>
</dbReference>
<evidence type="ECO:0000256" key="1">
    <source>
        <dbReference type="ARBA" id="ARBA00005298"/>
    </source>
</evidence>
<comment type="caution">
    <text evidence="3">The sequence shown here is derived from an EMBL/GenBank/DDBJ whole genome shotgun (WGS) entry which is preliminary data.</text>
</comment>
<feature type="domain" description="Arrestin C-terminal-like" evidence="2">
    <location>
        <begin position="187"/>
        <end position="317"/>
    </location>
</feature>
<dbReference type="STRING" id="299467.A0A443SVT5"/>
<dbReference type="PANTHER" id="PTHR11188">
    <property type="entry name" value="ARRESTIN DOMAIN CONTAINING PROTEIN"/>
    <property type="match status" value="1"/>
</dbReference>
<name>A0A443SVT5_9ACAR</name>
<dbReference type="GO" id="GO:0015031">
    <property type="term" value="P:protein transport"/>
    <property type="evidence" value="ECO:0007669"/>
    <property type="project" value="TreeGrafter"/>
</dbReference>
<evidence type="ECO:0000259" key="2">
    <source>
        <dbReference type="SMART" id="SM01017"/>
    </source>
</evidence>
<dbReference type="GO" id="GO:0005737">
    <property type="term" value="C:cytoplasm"/>
    <property type="evidence" value="ECO:0007669"/>
    <property type="project" value="TreeGrafter"/>
</dbReference>
<dbReference type="Gene3D" id="2.60.40.640">
    <property type="match status" value="2"/>
</dbReference>
<comment type="similarity">
    <text evidence="1">Belongs to the arrestin family.</text>
</comment>
<dbReference type="InterPro" id="IPR011021">
    <property type="entry name" value="Arrestin-like_N"/>
</dbReference>
<sequence>MTRKLKRFLIILDNENLLYFPGSFLTGKVLLELDDETPAIGLYFHIIGEGVVRLNDRRRVAHSDKENYIDFRMRLLGDGGTKSEAGSLINGGAASSIGGRVLLLSPGIHTFPFKLGLPLGLPSTFLGKHGWVQYYCRAILKEPNAFVHKNHQVFIVMNPIDLNLEPSLLLQPFHCEVQEKVGVRCINKGAVNCRVRLDRGGYVPGESIKIYAHVENGSKCTIKQTRAVLTETIQYTVKNKIMKSEIKELASIERGKIIGNAADQWRGELLYIPPIPPTNLRGCHLIRVQYDVYFIVKVKGNKSIRLQLPIMMANYPIRNKDGTLQRRKGTHYPTSLPIARPWIDSNTLRK</sequence>
<dbReference type="SUPFAM" id="SSF81296">
    <property type="entry name" value="E set domains"/>
    <property type="match status" value="2"/>
</dbReference>
<keyword evidence="4" id="KW-1185">Reference proteome</keyword>
<dbReference type="AlphaFoldDB" id="A0A443SVT5"/>
<proteinExistence type="inferred from homology"/>
<protein>
    <submittedName>
        <fullName evidence="3">Arrestin domain-containing protein 3-like protein</fullName>
    </submittedName>
</protein>
<gene>
    <name evidence="3" type="ORF">B4U80_11317</name>
</gene>
<evidence type="ECO:0000313" key="3">
    <source>
        <dbReference type="EMBL" id="RWS31623.1"/>
    </source>
</evidence>
<dbReference type="EMBL" id="NCKV01000110">
    <property type="protein sequence ID" value="RWS31623.1"/>
    <property type="molecule type" value="Genomic_DNA"/>
</dbReference>
<dbReference type="SMART" id="SM01017">
    <property type="entry name" value="Arrestin_C"/>
    <property type="match status" value="1"/>
</dbReference>
<dbReference type="Pfam" id="PF00339">
    <property type="entry name" value="Arrestin_N"/>
    <property type="match status" value="1"/>
</dbReference>
<accession>A0A443SVT5</accession>
<organism evidence="3 4">
    <name type="scientific">Leptotrombidium deliense</name>
    <dbReference type="NCBI Taxonomy" id="299467"/>
    <lineage>
        <taxon>Eukaryota</taxon>
        <taxon>Metazoa</taxon>
        <taxon>Ecdysozoa</taxon>
        <taxon>Arthropoda</taxon>
        <taxon>Chelicerata</taxon>
        <taxon>Arachnida</taxon>
        <taxon>Acari</taxon>
        <taxon>Acariformes</taxon>
        <taxon>Trombidiformes</taxon>
        <taxon>Prostigmata</taxon>
        <taxon>Anystina</taxon>
        <taxon>Parasitengona</taxon>
        <taxon>Trombiculoidea</taxon>
        <taxon>Trombiculidae</taxon>
        <taxon>Leptotrombidium</taxon>
    </lineage>
</organism>
<dbReference type="InterPro" id="IPR011022">
    <property type="entry name" value="Arrestin_C-like"/>
</dbReference>
<reference evidence="3 4" key="1">
    <citation type="journal article" date="2018" name="Gigascience">
        <title>Genomes of trombidid mites reveal novel predicted allergens and laterally-transferred genes associated with secondary metabolism.</title>
        <authorList>
            <person name="Dong X."/>
            <person name="Chaisiri K."/>
            <person name="Xia D."/>
            <person name="Armstrong S.D."/>
            <person name="Fang Y."/>
            <person name="Donnelly M.J."/>
            <person name="Kadowaki T."/>
            <person name="McGarry J.W."/>
            <person name="Darby A.C."/>
            <person name="Makepeace B.L."/>
        </authorList>
    </citation>
    <scope>NUCLEOTIDE SEQUENCE [LARGE SCALE GENOMIC DNA]</scope>
    <source>
        <strain evidence="3">UoL-UT</strain>
    </source>
</reference>
<dbReference type="InterPro" id="IPR050357">
    <property type="entry name" value="Arrestin_domain-protein"/>
</dbReference>